<dbReference type="InterPro" id="IPR018391">
    <property type="entry name" value="PQQ_b-propeller_rpt"/>
</dbReference>
<dbReference type="InterPro" id="IPR011047">
    <property type="entry name" value="Quinoprotein_ADH-like_sf"/>
</dbReference>
<dbReference type="NCBIfam" id="TIGR03074">
    <property type="entry name" value="PQQ_membr_DH"/>
    <property type="match status" value="1"/>
</dbReference>
<comment type="subcellular location">
    <subcellularLocation>
        <location evidence="2">Cell membrane</location>
        <topology evidence="2">Multi-pass membrane protein</topology>
    </subcellularLocation>
</comment>
<dbReference type="HOGENOM" id="CLU_018478_1_0_6"/>
<dbReference type="PANTHER" id="PTHR32303">
    <property type="entry name" value="QUINOPROTEIN ALCOHOL DEHYDROGENASE (CYTOCHROME C)"/>
    <property type="match status" value="1"/>
</dbReference>
<dbReference type="Proteomes" id="UP000023785">
    <property type="component" value="Unassembled WGS sequence"/>
</dbReference>
<dbReference type="PANTHER" id="PTHR32303:SF4">
    <property type="entry name" value="QUINOPROTEIN GLUCOSE DEHYDROGENASE"/>
    <property type="match status" value="1"/>
</dbReference>
<proteinExistence type="inferred from homology"/>
<keyword evidence="6" id="KW-0634">PQQ</keyword>
<evidence type="ECO:0000256" key="5">
    <source>
        <dbReference type="ARBA" id="ARBA00022692"/>
    </source>
</evidence>
<dbReference type="SUPFAM" id="SSF50998">
    <property type="entry name" value="Quinoprotein alcohol dehydrogenase-like"/>
    <property type="match status" value="1"/>
</dbReference>
<keyword evidence="7 10" id="KW-1133">Transmembrane helix</keyword>
<dbReference type="InterPro" id="IPR002372">
    <property type="entry name" value="PQQ_rpt_dom"/>
</dbReference>
<evidence type="ECO:0000256" key="7">
    <source>
        <dbReference type="ARBA" id="ARBA00022989"/>
    </source>
</evidence>
<feature type="transmembrane region" description="Helical" evidence="10">
    <location>
        <begin position="80"/>
        <end position="96"/>
    </location>
</feature>
<dbReference type="GO" id="GO:0048038">
    <property type="term" value="F:quinone binding"/>
    <property type="evidence" value="ECO:0007669"/>
    <property type="project" value="InterPro"/>
</dbReference>
<dbReference type="AlphaFoldDB" id="V2TR95"/>
<dbReference type="Pfam" id="PF01011">
    <property type="entry name" value="PQQ"/>
    <property type="match status" value="1"/>
</dbReference>
<dbReference type="PROSITE" id="PS00364">
    <property type="entry name" value="BACTERIAL_PQQ_2"/>
    <property type="match status" value="1"/>
</dbReference>
<evidence type="ECO:0000256" key="9">
    <source>
        <dbReference type="ARBA" id="ARBA00023136"/>
    </source>
</evidence>
<accession>V2TR95</accession>
<dbReference type="PROSITE" id="PS00363">
    <property type="entry name" value="BACTERIAL_PQQ_1"/>
    <property type="match status" value="1"/>
</dbReference>
<evidence type="ECO:0000256" key="3">
    <source>
        <dbReference type="ARBA" id="ARBA00008156"/>
    </source>
</evidence>
<evidence type="ECO:0000256" key="4">
    <source>
        <dbReference type="ARBA" id="ARBA00022475"/>
    </source>
</evidence>
<organism evidence="12 13">
    <name type="scientific">Acinetobacter nectaris CIP 110549</name>
    <dbReference type="NCBI Taxonomy" id="1392540"/>
    <lineage>
        <taxon>Bacteria</taxon>
        <taxon>Pseudomonadati</taxon>
        <taxon>Pseudomonadota</taxon>
        <taxon>Gammaproteobacteria</taxon>
        <taxon>Moraxellales</taxon>
        <taxon>Moraxellaceae</taxon>
        <taxon>Acinetobacter</taxon>
    </lineage>
</organism>
<comment type="similarity">
    <text evidence="3">Belongs to the bacterial PQQ dehydrogenase family.</text>
</comment>
<evidence type="ECO:0000313" key="13">
    <source>
        <dbReference type="Proteomes" id="UP000023785"/>
    </source>
</evidence>
<evidence type="ECO:0000256" key="6">
    <source>
        <dbReference type="ARBA" id="ARBA00022891"/>
    </source>
</evidence>
<dbReference type="CDD" id="cd10280">
    <property type="entry name" value="PQQ_mGDH"/>
    <property type="match status" value="1"/>
</dbReference>
<gene>
    <name evidence="12" type="ORF">P256_01021</name>
</gene>
<feature type="transmembrane region" description="Helical" evidence="10">
    <location>
        <begin position="102"/>
        <end position="125"/>
    </location>
</feature>
<reference evidence="12 13" key="1">
    <citation type="submission" date="2013-10" db="EMBL/GenBank/DDBJ databases">
        <title>The Genome Sequence of Acinetobacter nectaris CIP 110549.</title>
        <authorList>
            <consortium name="The Broad Institute Genomics Platform"/>
            <consortium name="The Broad Institute Genome Sequencing Center for Infectious Disease"/>
            <person name="Cerqueira G."/>
            <person name="Feldgarden M."/>
            <person name="Courvalin P."/>
            <person name="Grillot-Courvalin C."/>
            <person name="Clermont D."/>
            <person name="Rocha E."/>
            <person name="Yoon E.-J."/>
            <person name="Nemec A."/>
            <person name="Young S.K."/>
            <person name="Zeng Q."/>
            <person name="Gargeya S."/>
            <person name="Fitzgerald M."/>
            <person name="Abouelleil A."/>
            <person name="Alvarado L."/>
            <person name="Berlin A.M."/>
            <person name="Chapman S.B."/>
            <person name="Gainer-Dewar J."/>
            <person name="Goldberg J."/>
            <person name="Gnerre S."/>
            <person name="Griggs A."/>
            <person name="Gujja S."/>
            <person name="Hansen M."/>
            <person name="Howarth C."/>
            <person name="Imamovic A."/>
            <person name="Ireland A."/>
            <person name="Larimer J."/>
            <person name="McCowan C."/>
            <person name="Murphy C."/>
            <person name="Pearson M."/>
            <person name="Poon T.W."/>
            <person name="Priest M."/>
            <person name="Roberts A."/>
            <person name="Saif S."/>
            <person name="Shea T."/>
            <person name="Sykes S."/>
            <person name="Wortman J."/>
            <person name="Nusbaum C."/>
            <person name="Birren B."/>
        </authorList>
    </citation>
    <scope>NUCLEOTIDE SEQUENCE [LARGE SCALE GENOMIC DNA]</scope>
    <source>
        <strain evidence="12 13">CIP 110549</strain>
    </source>
</reference>
<dbReference type="GO" id="GO:0008876">
    <property type="term" value="F:quinoprotein glucose dehydrogenase activity"/>
    <property type="evidence" value="ECO:0007669"/>
    <property type="project" value="TreeGrafter"/>
</dbReference>
<keyword evidence="5 10" id="KW-0812">Transmembrane</keyword>
<dbReference type="SMART" id="SM00564">
    <property type="entry name" value="PQQ"/>
    <property type="match status" value="5"/>
</dbReference>
<evidence type="ECO:0000256" key="10">
    <source>
        <dbReference type="SAM" id="Phobius"/>
    </source>
</evidence>
<keyword evidence="4" id="KW-1003">Cell membrane</keyword>
<dbReference type="PATRIC" id="fig|1392540.3.peg.989"/>
<feature type="transmembrane region" description="Helical" evidence="10">
    <location>
        <begin position="137"/>
        <end position="155"/>
    </location>
</feature>
<keyword evidence="8" id="KW-0560">Oxidoreductase</keyword>
<name>V2TR95_9GAMM</name>
<protein>
    <submittedName>
        <fullName evidence="12">Quinoprotein glucose dehydrogenase A</fullName>
    </submittedName>
</protein>
<dbReference type="GO" id="GO:0005886">
    <property type="term" value="C:plasma membrane"/>
    <property type="evidence" value="ECO:0007669"/>
    <property type="project" value="UniProtKB-SubCell"/>
</dbReference>
<dbReference type="Gene3D" id="2.140.10.10">
    <property type="entry name" value="Quinoprotein alcohol dehydrogenase-like superfamily"/>
    <property type="match status" value="2"/>
</dbReference>
<evidence type="ECO:0000256" key="2">
    <source>
        <dbReference type="ARBA" id="ARBA00004651"/>
    </source>
</evidence>
<feature type="transmembrane region" description="Helical" evidence="10">
    <location>
        <begin position="30"/>
        <end position="50"/>
    </location>
</feature>
<feature type="domain" description="Pyrrolo-quinoline quinone repeat" evidence="11">
    <location>
        <begin position="184"/>
        <end position="792"/>
    </location>
</feature>
<dbReference type="InterPro" id="IPR017511">
    <property type="entry name" value="PQQ_mDH"/>
</dbReference>
<evidence type="ECO:0000259" key="11">
    <source>
        <dbReference type="Pfam" id="PF01011"/>
    </source>
</evidence>
<keyword evidence="9 10" id="KW-0472">Membrane</keyword>
<comment type="caution">
    <text evidence="12">The sequence shown here is derived from an EMBL/GenBank/DDBJ whole genome shotgun (WGS) entry which is preliminary data.</text>
</comment>
<evidence type="ECO:0000256" key="8">
    <source>
        <dbReference type="ARBA" id="ARBA00023002"/>
    </source>
</evidence>
<dbReference type="EMBL" id="AYER01000003">
    <property type="protein sequence ID" value="ESK40566.1"/>
    <property type="molecule type" value="Genomic_DNA"/>
</dbReference>
<dbReference type="STRING" id="1392540.P256_01021"/>
<keyword evidence="13" id="KW-1185">Reference proteome</keyword>
<evidence type="ECO:0000256" key="1">
    <source>
        <dbReference type="ARBA" id="ARBA00001931"/>
    </source>
</evidence>
<evidence type="ECO:0000313" key="12">
    <source>
        <dbReference type="EMBL" id="ESK40566.1"/>
    </source>
</evidence>
<comment type="cofactor">
    <cofactor evidence="1">
        <name>pyrroloquinoline quinone</name>
        <dbReference type="ChEBI" id="CHEBI:58442"/>
    </cofactor>
</comment>
<dbReference type="InterPro" id="IPR001479">
    <property type="entry name" value="Quinoprotein_DH_CS"/>
</dbReference>
<feature type="transmembrane region" description="Helical" evidence="10">
    <location>
        <begin position="56"/>
        <end position="73"/>
    </location>
</feature>
<dbReference type="GO" id="GO:0030288">
    <property type="term" value="C:outer membrane-bounded periplasmic space"/>
    <property type="evidence" value="ECO:0007669"/>
    <property type="project" value="InterPro"/>
</dbReference>
<sequence length="819" mass="89199">MGVGAYRISSSRKLEVIMDQPSKSSGMRNFTAFILTVLGLVVLGAGAYLAVLGGSFYYIIAGLMLLASGILLFRRSIASYLVYAVLMLGTTIWGLWEVGSDFWALVPRLDILGVLGIWMLIPAVTNGIQQPKAPSRMALAATLAFAIVVMVYSIFNDPQEINGEIKTAQPTQATTTPGVADADWPAYGRTQDGQRYSPLTQINDKNVQDLKEAWVFRTGDLKTANDPGEITNEVTPIKIGDNMYFCTAHQYLVALDPKTGQEKWRFDPKLKSDITFQHLTCRGVSYYDENNTKEFATSMKFKQSSSTQCPRKVILPVNDGRLVAVNADNGKPCTDFGKNGEVDLQKDMPYPYPGGYNPTSPPVVTGTTIIIAGATTDNFSTKEPSGVIRGYDVNTGKLLWAFDTGAQDPNAIPAPGQTFVHNSPNAWAPLAYDEKLDIVYIPTGVGTPDIWGGDRTELKERYANSVLALNATTGKLIWHFQTTHHDLWDMDVPSQPTLADTKDKAGNVVPAVYVTTKTGNVFVLDRRDGKAIVPITERPVPQKILIGPATKGEFYSPTQPFSDIDLAPKDKLTDKDMWGATMFDQLYCRIYFKTLNYQGIYTPPSENGTLVFPGNLGVFEWGGISVNPDRQVALTNPLALPFVTRLIPQDPNRKVETKGAGTEAGMQPMYGVPYGVEISAFLSPLGLPCKQPGWGYVAAVDLNTHQVAWKKRIGTVRDSLPKLFQLPALKIGVPGLGGSISTAGNLMFIAGTQDNYIRAYSITNGDKLWEARLPAGGQATPLTYEIGGKQYVVIMAGGHGSFGTKMGDYLVAYALPDAK</sequence>
<dbReference type="eggNOG" id="COG4993">
    <property type="taxonomic scope" value="Bacteria"/>
</dbReference>